<keyword evidence="3" id="KW-0217">Developmental protein</keyword>
<comment type="caution">
    <text evidence="9">The sequence shown here is derived from an EMBL/GenBank/DDBJ whole genome shotgun (WGS) entry which is preliminary data.</text>
</comment>
<keyword evidence="6" id="KW-0805">Transcription regulation</keyword>
<dbReference type="InterPro" id="IPR009508">
    <property type="entry name" value="Transcrpt_activator_Churchill"/>
</dbReference>
<dbReference type="AlphaFoldDB" id="A0A0P5X4Z6"/>
<keyword evidence="7" id="KW-0010">Activator</keyword>
<evidence type="ECO:0000313" key="9">
    <source>
        <dbReference type="EMBL" id="KZS14807.1"/>
    </source>
</evidence>
<gene>
    <name evidence="9" type="ORF">APZ42_020193</name>
</gene>
<evidence type="ECO:0000313" key="10">
    <source>
        <dbReference type="Proteomes" id="UP000076858"/>
    </source>
</evidence>
<dbReference type="STRING" id="35525.A0A0P5X4Z6"/>
<keyword evidence="10" id="KW-1185">Reference proteome</keyword>
<evidence type="ECO:0000256" key="7">
    <source>
        <dbReference type="ARBA" id="ARBA00023159"/>
    </source>
</evidence>
<name>A0A0P5X4Z6_9CRUS</name>
<evidence type="ECO:0000256" key="6">
    <source>
        <dbReference type="ARBA" id="ARBA00023015"/>
    </source>
</evidence>
<dbReference type="PANTHER" id="PTHR31931">
    <property type="entry name" value="PROTEIN CHURCHILL"/>
    <property type="match status" value="1"/>
</dbReference>
<reference evidence="9 10" key="1">
    <citation type="submission" date="2016-03" db="EMBL/GenBank/DDBJ databases">
        <title>EvidentialGene: Evidence-directed Construction of Genes on Genomes.</title>
        <authorList>
            <person name="Gilbert D.G."/>
            <person name="Choi J.-H."/>
            <person name="Mockaitis K."/>
            <person name="Colbourne J."/>
            <person name="Pfrender M."/>
        </authorList>
    </citation>
    <scope>NUCLEOTIDE SEQUENCE [LARGE SCALE GENOMIC DNA]</scope>
    <source>
        <strain evidence="9 10">Xinb3</strain>
        <tissue evidence="9">Complete organism</tissue>
    </source>
</reference>
<keyword evidence="8" id="KW-0804">Transcription</keyword>
<protein>
    <recommendedName>
        <fullName evidence="2">Protein Churchill</fullName>
    </recommendedName>
</protein>
<keyword evidence="5" id="KW-0862">Zinc</keyword>
<dbReference type="GO" id="GO:0045893">
    <property type="term" value="P:positive regulation of DNA-templated transcription"/>
    <property type="evidence" value="ECO:0007669"/>
    <property type="project" value="InterPro"/>
</dbReference>
<organism evidence="9 10">
    <name type="scientific">Daphnia magna</name>
    <dbReference type="NCBI Taxonomy" id="35525"/>
    <lineage>
        <taxon>Eukaryota</taxon>
        <taxon>Metazoa</taxon>
        <taxon>Ecdysozoa</taxon>
        <taxon>Arthropoda</taxon>
        <taxon>Crustacea</taxon>
        <taxon>Branchiopoda</taxon>
        <taxon>Diplostraca</taxon>
        <taxon>Cladocera</taxon>
        <taxon>Anomopoda</taxon>
        <taxon>Daphniidae</taxon>
        <taxon>Daphnia</taxon>
    </lineage>
</organism>
<dbReference type="GO" id="GO:0008543">
    <property type="term" value="P:fibroblast growth factor receptor signaling pathway"/>
    <property type="evidence" value="ECO:0007669"/>
    <property type="project" value="TreeGrafter"/>
</dbReference>
<evidence type="ECO:0000256" key="3">
    <source>
        <dbReference type="ARBA" id="ARBA00022473"/>
    </source>
</evidence>
<keyword evidence="4" id="KW-0479">Metal-binding</keyword>
<evidence type="ECO:0000256" key="2">
    <source>
        <dbReference type="ARBA" id="ARBA00021000"/>
    </source>
</evidence>
<sequence>MCEKCLKEEYPNRDRMCLDSGAYMANLKSCCLCQSNQVSVLNKIASEDSGIEVIMYEHVCGTCQHVISIHNYKFWIEGDYQEYEMDCALCGIAEDSISILPDDPRKASFDFF</sequence>
<dbReference type="PANTHER" id="PTHR31931:SF2">
    <property type="entry name" value="PROTEIN CHURCHILL"/>
    <property type="match status" value="1"/>
</dbReference>
<dbReference type="Pfam" id="PF06573">
    <property type="entry name" value="Churchill"/>
    <property type="match status" value="1"/>
</dbReference>
<accession>A0A0P5X4Z6</accession>
<dbReference type="Gene3D" id="2.60.40.4240">
    <property type="entry name" value="Transcription activator, Churchill"/>
    <property type="match status" value="1"/>
</dbReference>
<evidence type="ECO:0000256" key="5">
    <source>
        <dbReference type="ARBA" id="ARBA00022833"/>
    </source>
</evidence>
<comment type="similarity">
    <text evidence="1">Belongs to the Churchill family.</text>
</comment>
<evidence type="ECO:0000256" key="8">
    <source>
        <dbReference type="ARBA" id="ARBA00023163"/>
    </source>
</evidence>
<proteinExistence type="inferred from homology"/>
<dbReference type="GO" id="GO:0008270">
    <property type="term" value="F:zinc ion binding"/>
    <property type="evidence" value="ECO:0007669"/>
    <property type="project" value="InterPro"/>
</dbReference>
<dbReference type="EMBL" id="LRGB01000944">
    <property type="protein sequence ID" value="KZS14807.1"/>
    <property type="molecule type" value="Genomic_DNA"/>
</dbReference>
<evidence type="ECO:0000256" key="4">
    <source>
        <dbReference type="ARBA" id="ARBA00022723"/>
    </source>
</evidence>
<dbReference type="Proteomes" id="UP000076858">
    <property type="component" value="Unassembled WGS sequence"/>
</dbReference>
<evidence type="ECO:0000256" key="1">
    <source>
        <dbReference type="ARBA" id="ARBA00009577"/>
    </source>
</evidence>
<dbReference type="InterPro" id="IPR038543">
    <property type="entry name" value="Churchill_sf"/>
</dbReference>